<evidence type="ECO:0000313" key="6">
    <source>
        <dbReference type="EMBL" id="KIW09427.1"/>
    </source>
</evidence>
<evidence type="ECO:0000256" key="3">
    <source>
        <dbReference type="RuleBase" id="RU003968"/>
    </source>
</evidence>
<keyword evidence="7" id="KW-1185">Reference proteome</keyword>
<dbReference type="SUPFAM" id="SSF54373">
    <property type="entry name" value="FAD-linked reductases, C-terminal domain"/>
    <property type="match status" value="1"/>
</dbReference>
<protein>
    <recommendedName>
        <fullName evidence="4 5">Glucose-methanol-choline oxidoreductase N-terminal domain-containing protein</fullName>
    </recommendedName>
</protein>
<evidence type="ECO:0000259" key="5">
    <source>
        <dbReference type="PROSITE" id="PS00624"/>
    </source>
</evidence>
<name>A0A0D1Z8V9_9PEZI</name>
<evidence type="ECO:0000259" key="4">
    <source>
        <dbReference type="PROSITE" id="PS00623"/>
    </source>
</evidence>
<sequence length="619" mass="67168">MAQTETGPALLASVEDFTSQSFDYVVCGGGAAGLIVAARLTEDPNVTVGVIEAGKYHYDDMFVDVPGLFLATLGNRDYDWVHQTVPQKGNKGKVHHLPRGKALGGSTAINYMMYVRGSSADYDDWAELTGDESWGSKEMSHYMRKHQTLEPIDEKITDRTHFPFVGEYHGTSGPSRTSFNPSSLPIEEAIIKAADDACGFSVKPKDPWSGDHIGFYNSLGSIIRTGPNKGKRSYVTRGYFEPNAKRPNLEVICESLVHKVLLDGNKATGVEFSHRDKTYQVKVNKEVIVSGGTIKSPQILELSGIGDPEILKAAGVEVKVENKGVGANCQDHAVSGAAFWLTPGELSASILAVPEAMKAAQQELMMNQTGPLTCASLVQGFFPYKLFATPEQLKETVESIRNTPTTSDFHKKQLEQVIRHLESDKSANLQIVLLGSAGDFEKGVHDQSRLFKLELGPEGNCSISIALCLQYPVSRGSIHITSNDPTKDPAIDPGYMSHPADKHVMAVGFGMVDKLSKSKYVADKIASRIWPAKEVDLSDVKQIEQQMEEVVLGEYHICGSVAMGDALDSHLRVKGAEGIRVIDASAFPNNVSGNICSSVYALAEKGADIIKRDNGHALV</sequence>
<dbReference type="GO" id="GO:0016614">
    <property type="term" value="F:oxidoreductase activity, acting on CH-OH group of donors"/>
    <property type="evidence" value="ECO:0007669"/>
    <property type="project" value="InterPro"/>
</dbReference>
<evidence type="ECO:0000256" key="2">
    <source>
        <dbReference type="PIRSR" id="PIRSR000137-2"/>
    </source>
</evidence>
<dbReference type="Pfam" id="PF05199">
    <property type="entry name" value="GMC_oxred_C"/>
    <property type="match status" value="1"/>
</dbReference>
<dbReference type="AlphaFoldDB" id="A0A0D1Z8V9"/>
<dbReference type="OrthoDB" id="269227at2759"/>
<dbReference type="PANTHER" id="PTHR11552:SF210">
    <property type="entry name" value="GLUCOSE-METHANOL-CHOLINE OXIDOREDUCTASE N-TERMINAL DOMAIN-CONTAINING PROTEIN-RELATED"/>
    <property type="match status" value="1"/>
</dbReference>
<accession>A0A0D1Z8V9</accession>
<evidence type="ECO:0000256" key="1">
    <source>
        <dbReference type="ARBA" id="ARBA00010790"/>
    </source>
</evidence>
<dbReference type="PROSITE" id="PS00624">
    <property type="entry name" value="GMC_OXRED_2"/>
    <property type="match status" value="1"/>
</dbReference>
<dbReference type="GeneID" id="27308286"/>
<dbReference type="EMBL" id="KN847529">
    <property type="protein sequence ID" value="KIW09427.1"/>
    <property type="molecule type" value="Genomic_DNA"/>
</dbReference>
<proteinExistence type="inferred from homology"/>
<feature type="domain" description="Glucose-methanol-choline oxidoreductase N-terminal" evidence="5">
    <location>
        <begin position="292"/>
        <end position="306"/>
    </location>
</feature>
<dbReference type="STRING" id="253628.A0A0D1Z8V9"/>
<dbReference type="PANTHER" id="PTHR11552">
    <property type="entry name" value="GLUCOSE-METHANOL-CHOLINE GMC OXIDOREDUCTASE"/>
    <property type="match status" value="1"/>
</dbReference>
<dbReference type="VEuPathDB" id="FungiDB:PV09_00313"/>
<dbReference type="Pfam" id="PF00732">
    <property type="entry name" value="GMC_oxred_N"/>
    <property type="match status" value="1"/>
</dbReference>
<comment type="cofactor">
    <cofactor evidence="2">
        <name>FAD</name>
        <dbReference type="ChEBI" id="CHEBI:57692"/>
    </cofactor>
</comment>
<organism evidence="6 7">
    <name type="scientific">Verruconis gallopava</name>
    <dbReference type="NCBI Taxonomy" id="253628"/>
    <lineage>
        <taxon>Eukaryota</taxon>
        <taxon>Fungi</taxon>
        <taxon>Dikarya</taxon>
        <taxon>Ascomycota</taxon>
        <taxon>Pezizomycotina</taxon>
        <taxon>Dothideomycetes</taxon>
        <taxon>Pleosporomycetidae</taxon>
        <taxon>Venturiales</taxon>
        <taxon>Sympoventuriaceae</taxon>
        <taxon>Verruconis</taxon>
    </lineage>
</organism>
<dbReference type="PIRSF" id="PIRSF000137">
    <property type="entry name" value="Alcohol_oxidase"/>
    <property type="match status" value="1"/>
</dbReference>
<feature type="domain" description="Glucose-methanol-choline oxidoreductase N-terminal" evidence="4">
    <location>
        <begin position="100"/>
        <end position="123"/>
    </location>
</feature>
<dbReference type="GO" id="GO:0050660">
    <property type="term" value="F:flavin adenine dinucleotide binding"/>
    <property type="evidence" value="ECO:0007669"/>
    <property type="project" value="InterPro"/>
</dbReference>
<comment type="similarity">
    <text evidence="1 3">Belongs to the GMC oxidoreductase family.</text>
</comment>
<evidence type="ECO:0000313" key="7">
    <source>
        <dbReference type="Proteomes" id="UP000053259"/>
    </source>
</evidence>
<dbReference type="InterPro" id="IPR012132">
    <property type="entry name" value="GMC_OxRdtase"/>
</dbReference>
<reference evidence="6 7" key="1">
    <citation type="submission" date="2015-01" db="EMBL/GenBank/DDBJ databases">
        <title>The Genome Sequence of Ochroconis gallopava CBS43764.</title>
        <authorList>
            <consortium name="The Broad Institute Genomics Platform"/>
            <person name="Cuomo C."/>
            <person name="de Hoog S."/>
            <person name="Gorbushina A."/>
            <person name="Stielow B."/>
            <person name="Teixiera M."/>
            <person name="Abouelleil A."/>
            <person name="Chapman S.B."/>
            <person name="Priest M."/>
            <person name="Young S.K."/>
            <person name="Wortman J."/>
            <person name="Nusbaum C."/>
            <person name="Birren B."/>
        </authorList>
    </citation>
    <scope>NUCLEOTIDE SEQUENCE [LARGE SCALE GENOMIC DNA]</scope>
    <source>
        <strain evidence="6 7">CBS 43764</strain>
    </source>
</reference>
<gene>
    <name evidence="6" type="ORF">PV09_00313</name>
</gene>
<feature type="binding site" evidence="2">
    <location>
        <position position="257"/>
    </location>
    <ligand>
        <name>FAD</name>
        <dbReference type="ChEBI" id="CHEBI:57692"/>
    </ligand>
</feature>
<dbReference type="SUPFAM" id="SSF51905">
    <property type="entry name" value="FAD/NAD(P)-binding domain"/>
    <property type="match status" value="1"/>
</dbReference>
<dbReference type="PROSITE" id="PS00623">
    <property type="entry name" value="GMC_OXRED_1"/>
    <property type="match status" value="1"/>
</dbReference>
<keyword evidence="2 3" id="KW-0274">FAD</keyword>
<dbReference type="Gene3D" id="3.50.50.60">
    <property type="entry name" value="FAD/NAD(P)-binding domain"/>
    <property type="match status" value="1"/>
</dbReference>
<dbReference type="InterPro" id="IPR036188">
    <property type="entry name" value="FAD/NAD-bd_sf"/>
</dbReference>
<dbReference type="RefSeq" id="XP_016219296.1">
    <property type="nucleotide sequence ID" value="XM_016353039.1"/>
</dbReference>
<dbReference type="Proteomes" id="UP000053259">
    <property type="component" value="Unassembled WGS sequence"/>
</dbReference>
<dbReference type="InterPro" id="IPR007867">
    <property type="entry name" value="GMC_OxRtase_C"/>
</dbReference>
<dbReference type="InParanoid" id="A0A0D1Z8V9"/>
<dbReference type="HOGENOM" id="CLU_002865_6_0_1"/>
<keyword evidence="3" id="KW-0285">Flavoprotein</keyword>
<dbReference type="InterPro" id="IPR000172">
    <property type="entry name" value="GMC_OxRdtase_N"/>
</dbReference>
<dbReference type="Gene3D" id="3.30.560.10">
    <property type="entry name" value="Glucose Oxidase, domain 3"/>
    <property type="match status" value="1"/>
</dbReference>